<dbReference type="AlphaFoldDB" id="A0A1I7SZN1"/>
<dbReference type="PANTHER" id="PTHR23510:SF11">
    <property type="entry name" value="MFS DOMAIN-CONTAINING PROTEIN"/>
    <property type="match status" value="1"/>
</dbReference>
<feature type="transmembrane region" description="Helical" evidence="5">
    <location>
        <begin position="492"/>
        <end position="509"/>
    </location>
</feature>
<dbReference type="Pfam" id="PF07690">
    <property type="entry name" value="MFS_1"/>
    <property type="match status" value="1"/>
</dbReference>
<organism evidence="7 8">
    <name type="scientific">Caenorhabditis tropicalis</name>
    <dbReference type="NCBI Taxonomy" id="1561998"/>
    <lineage>
        <taxon>Eukaryota</taxon>
        <taxon>Metazoa</taxon>
        <taxon>Ecdysozoa</taxon>
        <taxon>Nematoda</taxon>
        <taxon>Chromadorea</taxon>
        <taxon>Rhabditida</taxon>
        <taxon>Rhabditina</taxon>
        <taxon>Rhabditomorpha</taxon>
        <taxon>Rhabditoidea</taxon>
        <taxon>Rhabditidae</taxon>
        <taxon>Peloderinae</taxon>
        <taxon>Caenorhabditis</taxon>
    </lineage>
</organism>
<dbReference type="InterPro" id="IPR011701">
    <property type="entry name" value="MFS"/>
</dbReference>
<feature type="transmembrane region" description="Helical" evidence="5">
    <location>
        <begin position="65"/>
        <end position="83"/>
    </location>
</feature>
<feature type="transmembrane region" description="Helical" evidence="5">
    <location>
        <begin position="103"/>
        <end position="124"/>
    </location>
</feature>
<proteinExistence type="predicted"/>
<feature type="transmembrane region" description="Helical" evidence="5">
    <location>
        <begin position="368"/>
        <end position="389"/>
    </location>
</feature>
<evidence type="ECO:0000256" key="4">
    <source>
        <dbReference type="ARBA" id="ARBA00023136"/>
    </source>
</evidence>
<keyword evidence="4 5" id="KW-0472">Membrane</keyword>
<dbReference type="CDD" id="cd17326">
    <property type="entry name" value="MFS_MFSD8"/>
    <property type="match status" value="1"/>
</dbReference>
<feature type="domain" description="Major facilitator superfamily (MFS) profile" evidence="6">
    <location>
        <begin position="65"/>
        <end position="514"/>
    </location>
</feature>
<dbReference type="InterPro" id="IPR051068">
    <property type="entry name" value="MFS_Domain-Containing_Protein"/>
</dbReference>
<dbReference type="Proteomes" id="UP000095282">
    <property type="component" value="Unplaced"/>
</dbReference>
<feature type="transmembrane region" description="Helical" evidence="5">
    <location>
        <begin position="423"/>
        <end position="448"/>
    </location>
</feature>
<keyword evidence="2 5" id="KW-0812">Transmembrane</keyword>
<name>A0A1I7SZN1_9PELO</name>
<evidence type="ECO:0000259" key="6">
    <source>
        <dbReference type="PROSITE" id="PS50850"/>
    </source>
</evidence>
<evidence type="ECO:0000313" key="8">
    <source>
        <dbReference type="WBParaSite" id="Csp11.Scaffold410.g1035.t2"/>
    </source>
</evidence>
<evidence type="ECO:0000256" key="2">
    <source>
        <dbReference type="ARBA" id="ARBA00022692"/>
    </source>
</evidence>
<dbReference type="PROSITE" id="PS50850">
    <property type="entry name" value="MFS"/>
    <property type="match status" value="1"/>
</dbReference>
<evidence type="ECO:0000256" key="5">
    <source>
        <dbReference type="SAM" id="Phobius"/>
    </source>
</evidence>
<dbReference type="STRING" id="1561998.A0A1I7SZN1"/>
<accession>A0A1I7SZN1</accession>
<comment type="subcellular location">
    <subcellularLocation>
        <location evidence="1">Membrane</location>
        <topology evidence="1">Multi-pass membrane protein</topology>
    </subcellularLocation>
</comment>
<evidence type="ECO:0000256" key="1">
    <source>
        <dbReference type="ARBA" id="ARBA00004141"/>
    </source>
</evidence>
<sequence length="541" mass="60751">MLFPASIVTYSQLEMTVKTTVRPDKHQVTYEKPGHLANGTGNSHLQSLNFIHCMKMPCERTNWRVVYLMGVFSLIQNTQYSIYLTSMFSYLKKLDSTATESQFGWIMATSSLGHCIGCFILGWWNSRASRSAPPMHCGFLLMLASNLVYLLVDSVPPSWVAHVMMLSRLLGGFGMGNSSPMRTCASLHSTATDRSKAMASISGGRSVGTVVGPGLQLMFLPLGELGITIFPGILSLHSNNAPAFLGIVLTMVGFVSLIVLFEEECAEESDKKAIADFENQYNTVKEEYPSSDVIAMLICMLTRFVQNFMQISIETLAPAILMMMYFQTRQEAVASMATTYLTTGFIATVLYLLIIFTKLSAIVRDKIFNSLVLLLFVCHLLATYSWQFYTSHVLDRGFSNETLTGCDETHFTWCSNLTISPEWIFYIGYILSFGLFMPFINVANATLYSKLLNPDNQGTQQSLYDISNTTARIFAPIFITLIYSAYGPRRAWESLCLLLLFTTFLWIIFDKRLVPLKPIQKQMFDNDGFEQEKSPKTKLVS</sequence>
<feature type="transmembrane region" description="Helical" evidence="5">
    <location>
        <begin position="332"/>
        <end position="356"/>
    </location>
</feature>
<dbReference type="InterPro" id="IPR036259">
    <property type="entry name" value="MFS_trans_sf"/>
</dbReference>
<dbReference type="GO" id="GO:0022857">
    <property type="term" value="F:transmembrane transporter activity"/>
    <property type="evidence" value="ECO:0007669"/>
    <property type="project" value="InterPro"/>
</dbReference>
<dbReference type="GO" id="GO:0005765">
    <property type="term" value="C:lysosomal membrane"/>
    <property type="evidence" value="ECO:0007669"/>
    <property type="project" value="TreeGrafter"/>
</dbReference>
<dbReference type="Gene3D" id="1.20.1250.20">
    <property type="entry name" value="MFS general substrate transporter like domains"/>
    <property type="match status" value="1"/>
</dbReference>
<keyword evidence="7" id="KW-1185">Reference proteome</keyword>
<dbReference type="WBParaSite" id="Csp11.Scaffold410.g1035.t2">
    <property type="protein sequence ID" value="Csp11.Scaffold410.g1035.t2"/>
    <property type="gene ID" value="Csp11.Scaffold410.g1035"/>
</dbReference>
<feature type="transmembrane region" description="Helical" evidence="5">
    <location>
        <begin position="241"/>
        <end position="261"/>
    </location>
</feature>
<dbReference type="InterPro" id="IPR020846">
    <property type="entry name" value="MFS_dom"/>
</dbReference>
<dbReference type="SUPFAM" id="SSF103473">
    <property type="entry name" value="MFS general substrate transporter"/>
    <property type="match status" value="1"/>
</dbReference>
<evidence type="ECO:0000256" key="3">
    <source>
        <dbReference type="ARBA" id="ARBA00022989"/>
    </source>
</evidence>
<dbReference type="PANTHER" id="PTHR23510">
    <property type="entry name" value="INNER MEMBRANE TRANSPORT PROTEIN YAJR"/>
    <property type="match status" value="1"/>
</dbReference>
<feature type="transmembrane region" description="Helical" evidence="5">
    <location>
        <begin position="136"/>
        <end position="152"/>
    </location>
</feature>
<protein>
    <submittedName>
        <fullName evidence="8">MFS domain-containing protein</fullName>
    </submittedName>
</protein>
<reference evidence="8" key="1">
    <citation type="submission" date="2016-11" db="UniProtKB">
        <authorList>
            <consortium name="WormBaseParasite"/>
        </authorList>
    </citation>
    <scope>IDENTIFICATION</scope>
</reference>
<evidence type="ECO:0000313" key="7">
    <source>
        <dbReference type="Proteomes" id="UP000095282"/>
    </source>
</evidence>
<keyword evidence="3 5" id="KW-1133">Transmembrane helix</keyword>